<organism evidence="3 4">
    <name type="scientific">Muricomes intestini</name>
    <dbReference type="NCBI Taxonomy" id="1796634"/>
    <lineage>
        <taxon>Bacteria</taxon>
        <taxon>Bacillati</taxon>
        <taxon>Bacillota</taxon>
        <taxon>Clostridia</taxon>
        <taxon>Lachnospirales</taxon>
        <taxon>Lachnospiraceae</taxon>
        <taxon>Muricomes</taxon>
    </lineage>
</organism>
<dbReference type="OrthoDB" id="9792226at2"/>
<gene>
    <name evidence="3" type="ORF">EDD59_10173</name>
</gene>
<proteinExistence type="predicted"/>
<feature type="domain" description="DUF1540" evidence="2">
    <location>
        <begin position="5"/>
        <end position="42"/>
    </location>
</feature>
<dbReference type="AlphaFoldDB" id="A0A4V2UST2"/>
<evidence type="ECO:0000313" key="3">
    <source>
        <dbReference type="EMBL" id="TCS82668.1"/>
    </source>
</evidence>
<dbReference type="Pfam" id="PF07561">
    <property type="entry name" value="DUF1540"/>
    <property type="match status" value="2"/>
</dbReference>
<reference evidence="3 4" key="1">
    <citation type="submission" date="2019-03" db="EMBL/GenBank/DDBJ databases">
        <title>Genomic Encyclopedia of Type Strains, Phase IV (KMG-IV): sequencing the most valuable type-strain genomes for metagenomic binning, comparative biology and taxonomic classification.</title>
        <authorList>
            <person name="Goeker M."/>
        </authorList>
    </citation>
    <scope>NUCLEOTIDE SEQUENCE [LARGE SCALE GENOMIC DNA]</scope>
    <source>
        <strain evidence="3 4">DSM 29489</strain>
    </source>
</reference>
<dbReference type="InterPro" id="IPR011437">
    <property type="entry name" value="DUF1540"/>
</dbReference>
<evidence type="ECO:0000256" key="1">
    <source>
        <dbReference type="SAM" id="MobiDB-lite"/>
    </source>
</evidence>
<protein>
    <submittedName>
        <fullName evidence="3">Uncharacterized protein DUF1540</fullName>
    </submittedName>
</protein>
<feature type="domain" description="DUF1540" evidence="2">
    <location>
        <begin position="73"/>
        <end position="111"/>
    </location>
</feature>
<dbReference type="Proteomes" id="UP000295726">
    <property type="component" value="Unassembled WGS sequence"/>
</dbReference>
<dbReference type="RefSeq" id="WP_132377850.1">
    <property type="nucleotide sequence ID" value="NZ_DAIPCY010000013.1"/>
</dbReference>
<keyword evidence="4" id="KW-1185">Reference proteome</keyword>
<sequence>MPDLKCTVQTCTHNKQFLCDLDKIQVGGSDAKTPMETSCDSFQERTGDAYASGNYSNSYGDDITGSASDRSDVDCEATDCEYNDSCKCHAGKISVEGSDACQSEGTACATFTCKG</sequence>
<feature type="region of interest" description="Disordered" evidence="1">
    <location>
        <begin position="49"/>
        <end position="70"/>
    </location>
</feature>
<accession>A0A4V2UST2</accession>
<name>A0A4V2UST2_9FIRM</name>
<evidence type="ECO:0000313" key="4">
    <source>
        <dbReference type="Proteomes" id="UP000295726"/>
    </source>
</evidence>
<comment type="caution">
    <text evidence="3">The sequence shown here is derived from an EMBL/GenBank/DDBJ whole genome shotgun (WGS) entry which is preliminary data.</text>
</comment>
<evidence type="ECO:0000259" key="2">
    <source>
        <dbReference type="Pfam" id="PF07561"/>
    </source>
</evidence>
<dbReference type="EMBL" id="SLZZ01000001">
    <property type="protein sequence ID" value="TCS82668.1"/>
    <property type="molecule type" value="Genomic_DNA"/>
</dbReference>